<evidence type="ECO:0000313" key="4">
    <source>
        <dbReference type="EMBL" id="TFU34334.1"/>
    </source>
</evidence>
<dbReference type="SUPFAM" id="SSF52833">
    <property type="entry name" value="Thioredoxin-like"/>
    <property type="match status" value="1"/>
</dbReference>
<proteinExistence type="predicted"/>
<feature type="compositionally biased region" description="Acidic residues" evidence="1">
    <location>
        <begin position="93"/>
        <end position="105"/>
    </location>
</feature>
<feature type="region of interest" description="Disordered" evidence="1">
    <location>
        <begin position="1"/>
        <end position="26"/>
    </location>
</feature>
<keyword evidence="2" id="KW-0812">Transmembrane</keyword>
<dbReference type="OrthoDB" id="117402at2"/>
<dbReference type="AlphaFoldDB" id="A0A4Y9FZC1"/>
<gene>
    <name evidence="4" type="ORF">E4U02_01370</name>
</gene>
<keyword evidence="5" id="KW-1185">Reference proteome</keyword>
<organism evidence="4 5">
    <name type="scientific">Microbacterium paludicola</name>
    <dbReference type="NCBI Taxonomy" id="300019"/>
    <lineage>
        <taxon>Bacteria</taxon>
        <taxon>Bacillati</taxon>
        <taxon>Actinomycetota</taxon>
        <taxon>Actinomycetes</taxon>
        <taxon>Micrococcales</taxon>
        <taxon>Microbacteriaceae</taxon>
        <taxon>Microbacterium</taxon>
    </lineage>
</organism>
<dbReference type="EMBL" id="SPQB01000002">
    <property type="protein sequence ID" value="TFU34334.1"/>
    <property type="molecule type" value="Genomic_DNA"/>
</dbReference>
<feature type="domain" description="Thioredoxin-like fold" evidence="3">
    <location>
        <begin position="131"/>
        <end position="274"/>
    </location>
</feature>
<dbReference type="RefSeq" id="WP_135112420.1">
    <property type="nucleotide sequence ID" value="NZ_JADGLL010000002.1"/>
</dbReference>
<name>A0A4Y9FZC1_9MICO</name>
<protein>
    <submittedName>
        <fullName evidence="4">Protein-disulfide isomerase</fullName>
    </submittedName>
</protein>
<feature type="transmembrane region" description="Helical" evidence="2">
    <location>
        <begin position="35"/>
        <end position="56"/>
    </location>
</feature>
<dbReference type="GO" id="GO:0016853">
    <property type="term" value="F:isomerase activity"/>
    <property type="evidence" value="ECO:0007669"/>
    <property type="project" value="UniProtKB-KW"/>
</dbReference>
<feature type="region of interest" description="Disordered" evidence="1">
    <location>
        <begin position="87"/>
        <end position="111"/>
    </location>
</feature>
<evidence type="ECO:0000259" key="3">
    <source>
        <dbReference type="Pfam" id="PF13462"/>
    </source>
</evidence>
<keyword evidence="2" id="KW-1133">Transmembrane helix</keyword>
<evidence type="ECO:0000313" key="5">
    <source>
        <dbReference type="Proteomes" id="UP000298358"/>
    </source>
</evidence>
<accession>A0A4Y9FZC1</accession>
<sequence length="306" mass="32937">MSSDETGQTPDARGRRDAVREKAQQVKARQSRNRVLRLSAILLVGFAAVAGAAYWVTSAVLPTLSEPTLNPTAMTDDGVVIDRALQRETAGEVPEEPAEGEEAPAPEETPATEPIRIHLFVDYLSEAAGEFQRANATQLTEWVDQGAVELVYHPVALLTSKSNGTKYSQRAAGAAACVYEHAPEAFIAFNNELLTNQPPVDSDGYTDAELADRAIATGADDTRAVRACIENEDFFGWAREATERALNEPLPGTGDVSLTGAPMILVNGEPYVGSLDKPEEFAAFLLALDSEEYLKTAQPEDESEGQ</sequence>
<reference evidence="4 5" key="1">
    <citation type="submission" date="2019-03" db="EMBL/GenBank/DDBJ databases">
        <title>Diversity of the mouse oral microbiome.</title>
        <authorList>
            <person name="Joseph S."/>
            <person name="Aduse-Opoku J."/>
            <person name="Curtis M."/>
            <person name="Wade W."/>
            <person name="Hashim A."/>
        </authorList>
    </citation>
    <scope>NUCLEOTIDE SEQUENCE [LARGE SCALE GENOMIC DNA]</scope>
    <source>
        <strain evidence="4 5">P1012</strain>
    </source>
</reference>
<evidence type="ECO:0000256" key="2">
    <source>
        <dbReference type="SAM" id="Phobius"/>
    </source>
</evidence>
<dbReference type="InterPro" id="IPR012336">
    <property type="entry name" value="Thioredoxin-like_fold"/>
</dbReference>
<dbReference type="Pfam" id="PF13462">
    <property type="entry name" value="Thioredoxin_4"/>
    <property type="match status" value="1"/>
</dbReference>
<keyword evidence="2" id="KW-0472">Membrane</keyword>
<dbReference type="Proteomes" id="UP000298358">
    <property type="component" value="Unassembled WGS sequence"/>
</dbReference>
<dbReference type="InterPro" id="IPR036249">
    <property type="entry name" value="Thioredoxin-like_sf"/>
</dbReference>
<feature type="compositionally biased region" description="Basic and acidic residues" evidence="1">
    <location>
        <begin position="12"/>
        <end position="24"/>
    </location>
</feature>
<evidence type="ECO:0000256" key="1">
    <source>
        <dbReference type="SAM" id="MobiDB-lite"/>
    </source>
</evidence>
<comment type="caution">
    <text evidence="4">The sequence shown here is derived from an EMBL/GenBank/DDBJ whole genome shotgun (WGS) entry which is preliminary data.</text>
</comment>
<keyword evidence="4" id="KW-0413">Isomerase</keyword>
<dbReference type="Gene3D" id="3.40.30.10">
    <property type="entry name" value="Glutaredoxin"/>
    <property type="match status" value="1"/>
</dbReference>